<sequence>QSAGLIQHAWRTFLQRRNIQRKEQATGIIQRVWKTFLRRKEIKRNESAASLIQRTWRDFALRMREIRRMETGRKRKISGDKKAEPPVKRLHTDNVWWANGIDDFFNVNFLGQGGFGKVFQVANRNSSEDYAMKLVKRKEGKKEVAMLAQCRGTGFVTNICGLICVKGFLGIIMEFCSNGNLETQLSAVRKFSENVCRDLKLENLLLEEDGHLKIGDFGLAKAVKGQTTTGICGTPRYMAPEMLDSKPYDASVDWWSMGVILYRLLVGEYPFDCDDEDDLDSSEEEKQIVAEILHSPVYYPDHLSTQAEDCITQVLDNNTYVASRLYATGKRGIAYCLPYHC</sequence>
<evidence type="ECO:0000313" key="9">
    <source>
        <dbReference type="Proteomes" id="UP001159405"/>
    </source>
</evidence>
<dbReference type="EMBL" id="CALNXK010000244">
    <property type="protein sequence ID" value="CAH3178736.1"/>
    <property type="molecule type" value="Genomic_DNA"/>
</dbReference>
<dbReference type="Gene3D" id="1.10.510.10">
    <property type="entry name" value="Transferase(Phosphotransferase) domain 1"/>
    <property type="match status" value="2"/>
</dbReference>
<dbReference type="PROSITE" id="PS00107">
    <property type="entry name" value="PROTEIN_KINASE_ATP"/>
    <property type="match status" value="1"/>
</dbReference>
<evidence type="ECO:0000313" key="8">
    <source>
        <dbReference type="EMBL" id="CAH3178736.1"/>
    </source>
</evidence>
<comment type="caution">
    <text evidence="8">The sequence shown here is derived from an EMBL/GenBank/DDBJ whole genome shotgun (WGS) entry which is preliminary data.</text>
</comment>
<dbReference type="PROSITE" id="PS50011">
    <property type="entry name" value="PROTEIN_KINASE_DOM"/>
    <property type="match status" value="1"/>
</dbReference>
<dbReference type="Pfam" id="PF00069">
    <property type="entry name" value="Pkinase"/>
    <property type="match status" value="1"/>
</dbReference>
<evidence type="ECO:0000256" key="5">
    <source>
        <dbReference type="ARBA" id="ARBA00022840"/>
    </source>
</evidence>
<keyword evidence="1" id="KW-0723">Serine/threonine-protein kinase</keyword>
<proteinExistence type="predicted"/>
<reference evidence="8 9" key="1">
    <citation type="submission" date="2022-05" db="EMBL/GenBank/DDBJ databases">
        <authorList>
            <consortium name="Genoscope - CEA"/>
            <person name="William W."/>
        </authorList>
    </citation>
    <scope>NUCLEOTIDE SEQUENCE [LARGE SCALE GENOMIC DNA]</scope>
</reference>
<evidence type="ECO:0000256" key="6">
    <source>
        <dbReference type="PROSITE-ProRule" id="PRU10141"/>
    </source>
</evidence>
<dbReference type="InterPro" id="IPR011009">
    <property type="entry name" value="Kinase-like_dom_sf"/>
</dbReference>
<keyword evidence="9" id="KW-1185">Reference proteome</keyword>
<dbReference type="SUPFAM" id="SSF56112">
    <property type="entry name" value="Protein kinase-like (PK-like)"/>
    <property type="match status" value="1"/>
</dbReference>
<dbReference type="InterPro" id="IPR017441">
    <property type="entry name" value="Protein_kinase_ATP_BS"/>
</dbReference>
<evidence type="ECO:0000256" key="1">
    <source>
        <dbReference type="ARBA" id="ARBA00022527"/>
    </source>
</evidence>
<name>A0ABN8RHG0_9CNID</name>
<feature type="binding site" evidence="6">
    <location>
        <position position="133"/>
    </location>
    <ligand>
        <name>ATP</name>
        <dbReference type="ChEBI" id="CHEBI:30616"/>
    </ligand>
</feature>
<evidence type="ECO:0000256" key="4">
    <source>
        <dbReference type="ARBA" id="ARBA00022777"/>
    </source>
</evidence>
<dbReference type="InterPro" id="IPR000719">
    <property type="entry name" value="Prot_kinase_dom"/>
</dbReference>
<feature type="domain" description="Protein kinase" evidence="7">
    <location>
        <begin position="104"/>
        <end position="340"/>
    </location>
</feature>
<dbReference type="Gene3D" id="1.20.5.190">
    <property type="match status" value="1"/>
</dbReference>
<dbReference type="SMART" id="SM00220">
    <property type="entry name" value="S_TKc"/>
    <property type="match status" value="1"/>
</dbReference>
<dbReference type="PANTHER" id="PTHR24351">
    <property type="entry name" value="RIBOSOMAL PROTEIN S6 KINASE"/>
    <property type="match status" value="1"/>
</dbReference>
<keyword evidence="5 6" id="KW-0067">ATP-binding</keyword>
<organism evidence="8 9">
    <name type="scientific">Porites lobata</name>
    <dbReference type="NCBI Taxonomy" id="104759"/>
    <lineage>
        <taxon>Eukaryota</taxon>
        <taxon>Metazoa</taxon>
        <taxon>Cnidaria</taxon>
        <taxon>Anthozoa</taxon>
        <taxon>Hexacorallia</taxon>
        <taxon>Scleractinia</taxon>
        <taxon>Fungiina</taxon>
        <taxon>Poritidae</taxon>
        <taxon>Porites</taxon>
    </lineage>
</organism>
<keyword evidence="2" id="KW-0808">Transferase</keyword>
<dbReference type="CDD" id="cd23767">
    <property type="entry name" value="IQCD"/>
    <property type="match status" value="1"/>
</dbReference>
<keyword evidence="3 6" id="KW-0547">Nucleotide-binding</keyword>
<feature type="non-terminal residue" evidence="8">
    <location>
        <position position="1"/>
    </location>
</feature>
<evidence type="ECO:0000259" key="7">
    <source>
        <dbReference type="PROSITE" id="PS50011"/>
    </source>
</evidence>
<keyword evidence="4" id="KW-0418">Kinase</keyword>
<evidence type="ECO:0000256" key="2">
    <source>
        <dbReference type="ARBA" id="ARBA00022679"/>
    </source>
</evidence>
<evidence type="ECO:0000256" key="3">
    <source>
        <dbReference type="ARBA" id="ARBA00022741"/>
    </source>
</evidence>
<gene>
    <name evidence="8" type="ORF">PLOB_00021027</name>
</gene>
<protein>
    <recommendedName>
        <fullName evidence="7">Protein kinase domain-containing protein</fullName>
    </recommendedName>
</protein>
<dbReference type="Proteomes" id="UP001159405">
    <property type="component" value="Unassembled WGS sequence"/>
</dbReference>
<accession>A0ABN8RHG0</accession>